<dbReference type="RefSeq" id="WP_320233340.1">
    <property type="nucleotide sequence ID" value="NZ_JAVIJF010000008.1"/>
</dbReference>
<proteinExistence type="predicted"/>
<dbReference type="EMBL" id="JAVIJF010000008">
    <property type="protein sequence ID" value="MDX8525390.1"/>
    <property type="molecule type" value="Genomic_DNA"/>
</dbReference>
<accession>A0ABU4ZJ65</accession>
<reference evidence="3 4" key="1">
    <citation type="submission" date="2023-08" db="EMBL/GenBank/DDBJ databases">
        <title>Implementing the SeqCode for naming new Mesorhizobium species isolated from Vachellia karroo root nodules.</title>
        <authorList>
            <person name="Van Lill M."/>
        </authorList>
    </citation>
    <scope>NUCLEOTIDE SEQUENCE [LARGE SCALE GENOMIC DNA]</scope>
    <source>
        <strain evidence="3 4">MSK 1335</strain>
    </source>
</reference>
<feature type="region of interest" description="Disordered" evidence="1">
    <location>
        <begin position="85"/>
        <end position="112"/>
    </location>
</feature>
<organism evidence="3 4">
    <name type="scientific">Mesorhizobium montanum</name>
    <dbReference type="NCBI Taxonomy" id="3072323"/>
    <lineage>
        <taxon>Bacteria</taxon>
        <taxon>Pseudomonadati</taxon>
        <taxon>Pseudomonadota</taxon>
        <taxon>Alphaproteobacteria</taxon>
        <taxon>Hyphomicrobiales</taxon>
        <taxon>Phyllobacteriaceae</taxon>
        <taxon>Mesorhizobium</taxon>
    </lineage>
</organism>
<dbReference type="InterPro" id="IPR003346">
    <property type="entry name" value="Transposase_20"/>
</dbReference>
<comment type="caution">
    <text evidence="3">The sequence shown here is derived from an EMBL/GenBank/DDBJ whole genome shotgun (WGS) entry which is preliminary data.</text>
</comment>
<sequence>MADDPLSLGATDAMPLSRAGLWRSYRQLHDLVITIVARSEPCRRSMAIPVKALSFMMAIDDPSFIRCSRHVPTYLGLTSRQCQSGTSADVQGRLSKAGDADFDARSTRRRRR</sequence>
<gene>
    <name evidence="3" type="ORF">RFM68_12800</name>
</gene>
<dbReference type="Proteomes" id="UP001276840">
    <property type="component" value="Unassembled WGS sequence"/>
</dbReference>
<dbReference type="Pfam" id="PF02371">
    <property type="entry name" value="Transposase_20"/>
    <property type="match status" value="1"/>
</dbReference>
<feature type="compositionally biased region" description="Basic and acidic residues" evidence="1">
    <location>
        <begin position="96"/>
        <end position="106"/>
    </location>
</feature>
<evidence type="ECO:0000313" key="3">
    <source>
        <dbReference type="EMBL" id="MDX8525390.1"/>
    </source>
</evidence>
<feature type="domain" description="Transposase IS116/IS110/IS902 C-terminal" evidence="2">
    <location>
        <begin position="49"/>
        <end position="100"/>
    </location>
</feature>
<keyword evidence="4" id="KW-1185">Reference proteome</keyword>
<evidence type="ECO:0000256" key="1">
    <source>
        <dbReference type="SAM" id="MobiDB-lite"/>
    </source>
</evidence>
<evidence type="ECO:0000313" key="4">
    <source>
        <dbReference type="Proteomes" id="UP001276840"/>
    </source>
</evidence>
<protein>
    <submittedName>
        <fullName evidence="3">Transposase</fullName>
    </submittedName>
</protein>
<name>A0ABU4ZJ65_9HYPH</name>
<evidence type="ECO:0000259" key="2">
    <source>
        <dbReference type="Pfam" id="PF02371"/>
    </source>
</evidence>